<proteinExistence type="predicted"/>
<evidence type="ECO:0000313" key="3">
    <source>
        <dbReference type="Proteomes" id="UP000186868"/>
    </source>
</evidence>
<dbReference type="Proteomes" id="UP000186868">
    <property type="component" value="Unassembled WGS sequence"/>
</dbReference>
<keyword evidence="1" id="KW-0472">Membrane</keyword>
<keyword evidence="1" id="KW-1133">Transmembrane helix</keyword>
<keyword evidence="1" id="KW-0812">Transmembrane</keyword>
<protein>
    <submittedName>
        <fullName evidence="2">Uncharacterized protein</fullName>
    </submittedName>
</protein>
<dbReference type="RefSeq" id="WP_073599226.1">
    <property type="nucleotide sequence ID" value="NZ_MRCB01000008.1"/>
</dbReference>
<comment type="caution">
    <text evidence="2">The sequence shown here is derived from an EMBL/GenBank/DDBJ whole genome shotgun (WGS) entry which is preliminary data.</text>
</comment>
<name>A0A1U7HJI8_9CYAN</name>
<feature type="transmembrane region" description="Helical" evidence="1">
    <location>
        <begin position="34"/>
        <end position="55"/>
    </location>
</feature>
<dbReference type="OrthoDB" id="507010at2"/>
<evidence type="ECO:0000256" key="1">
    <source>
        <dbReference type="SAM" id="Phobius"/>
    </source>
</evidence>
<sequence length="320" mass="36820">MSNKTVAIKDYQVIPQQKEQTSKTAPFLHAVKSLIWFVGIPAWLFAICDRALAIFTKGHLSVLEFVQILTIVFFFVTWLYLKPEPSSESADEDQQNHQLDIDAERLEVYKGIVANRMLQLQEQHAISQEYTLSFPYLCQIYHLLNLKHLETIHSFSLNNLKVVGVSQFESTHNGGKIKFQTVLDSPFNVLRIWRQPLVDVNLTLLTPYTVELSIPVYNGKHIIVLFNAVPLNQGAHKFFIDIYTDLKWPKPLLQFLLHIAAIVTLFEDLPYLRKLAQRNIDRLFKSNKGSDCNTLWLYKRFVDLYGSSELSAQLPPSSAQ</sequence>
<reference evidence="2 3" key="1">
    <citation type="submission" date="2016-11" db="EMBL/GenBank/DDBJ databases">
        <title>Draft Genome Sequences of Nine Cyanobacterial Strains from Diverse Habitats.</title>
        <authorList>
            <person name="Zhu T."/>
            <person name="Hou S."/>
            <person name="Lu X."/>
            <person name="Hess W.R."/>
        </authorList>
    </citation>
    <scope>NUCLEOTIDE SEQUENCE [LARGE SCALE GENOMIC DNA]</scope>
    <source>
        <strain evidence="2 3">NIES-593</strain>
    </source>
</reference>
<feature type="transmembrane region" description="Helical" evidence="1">
    <location>
        <begin position="62"/>
        <end position="81"/>
    </location>
</feature>
<evidence type="ECO:0000313" key="2">
    <source>
        <dbReference type="EMBL" id="OKH23752.1"/>
    </source>
</evidence>
<keyword evidence="3" id="KW-1185">Reference proteome</keyword>
<dbReference type="EMBL" id="MRCB01000008">
    <property type="protein sequence ID" value="OKH23752.1"/>
    <property type="molecule type" value="Genomic_DNA"/>
</dbReference>
<accession>A0A1U7HJI8</accession>
<gene>
    <name evidence="2" type="ORF">NIES593_08805</name>
</gene>
<dbReference type="AlphaFoldDB" id="A0A1U7HJI8"/>
<organism evidence="2 3">
    <name type="scientific">Hydrococcus rivularis NIES-593</name>
    <dbReference type="NCBI Taxonomy" id="1921803"/>
    <lineage>
        <taxon>Bacteria</taxon>
        <taxon>Bacillati</taxon>
        <taxon>Cyanobacteriota</taxon>
        <taxon>Cyanophyceae</taxon>
        <taxon>Pleurocapsales</taxon>
        <taxon>Hydrococcaceae</taxon>
        <taxon>Hydrococcus</taxon>
    </lineage>
</organism>